<keyword evidence="1" id="KW-0472">Membrane</keyword>
<feature type="transmembrane region" description="Helical" evidence="1">
    <location>
        <begin position="56"/>
        <end position="77"/>
    </location>
</feature>
<reference evidence="2 3" key="1">
    <citation type="submission" date="2024-07" db="EMBL/GenBank/DDBJ databases">
        <authorList>
            <person name="Lee S."/>
            <person name="Kang M."/>
        </authorList>
    </citation>
    <scope>NUCLEOTIDE SEQUENCE [LARGE SCALE GENOMIC DNA]</scope>
    <source>
        <strain evidence="2 3">DS6</strain>
    </source>
</reference>
<keyword evidence="1" id="KW-1133">Transmembrane helix</keyword>
<dbReference type="EMBL" id="JBFPJR010000001">
    <property type="protein sequence ID" value="MEX0426154.1"/>
    <property type="molecule type" value="Genomic_DNA"/>
</dbReference>
<dbReference type="RefSeq" id="WP_367990810.1">
    <property type="nucleotide sequence ID" value="NZ_JBFPJR010000001.1"/>
</dbReference>
<name>A0ABV3SUL5_9ACTN</name>
<keyword evidence="3" id="KW-1185">Reference proteome</keyword>
<evidence type="ECO:0000313" key="3">
    <source>
        <dbReference type="Proteomes" id="UP001556631"/>
    </source>
</evidence>
<evidence type="ECO:0000256" key="1">
    <source>
        <dbReference type="SAM" id="Phobius"/>
    </source>
</evidence>
<feature type="transmembrane region" description="Helical" evidence="1">
    <location>
        <begin position="89"/>
        <end position="113"/>
    </location>
</feature>
<proteinExistence type="predicted"/>
<evidence type="ECO:0008006" key="4">
    <source>
        <dbReference type="Google" id="ProtNLM"/>
    </source>
</evidence>
<comment type="caution">
    <text evidence="2">The sequence shown here is derived from an EMBL/GenBank/DDBJ whole genome shotgun (WGS) entry which is preliminary data.</text>
</comment>
<dbReference type="Proteomes" id="UP001556631">
    <property type="component" value="Unassembled WGS sequence"/>
</dbReference>
<evidence type="ECO:0000313" key="2">
    <source>
        <dbReference type="EMBL" id="MEX0426154.1"/>
    </source>
</evidence>
<organism evidence="2 3">
    <name type="scientific">Nocardioides eburneus</name>
    <dbReference type="NCBI Taxonomy" id="3231482"/>
    <lineage>
        <taxon>Bacteria</taxon>
        <taxon>Bacillati</taxon>
        <taxon>Actinomycetota</taxon>
        <taxon>Actinomycetes</taxon>
        <taxon>Propionibacteriales</taxon>
        <taxon>Nocardioidaceae</taxon>
        <taxon>Nocardioides</taxon>
    </lineage>
</organism>
<protein>
    <recommendedName>
        <fullName evidence="4">DUF4190 domain-containing protein</fullName>
    </recommendedName>
</protein>
<sequence>MTFLEPRPVSPRPVVAVTLFALALLPGWLTSGFAVSGLCFNLFDPVQRATITPTGIVLLTLISMAGLAPFAAAARVLRRGHRRGDAWTTTLLAGAEWAAGTGVIAFIAVMFMGGGL</sequence>
<accession>A0ABV3SUL5</accession>
<keyword evidence="1" id="KW-0812">Transmembrane</keyword>
<gene>
    <name evidence="2" type="ORF">AB3X52_00875</name>
</gene>